<dbReference type="Proteomes" id="UP000828048">
    <property type="component" value="Chromosome 7"/>
</dbReference>
<evidence type="ECO:0000313" key="2">
    <source>
        <dbReference type="Proteomes" id="UP000828048"/>
    </source>
</evidence>
<name>A0ACB7YAA6_9ERIC</name>
<dbReference type="EMBL" id="CM037157">
    <property type="protein sequence ID" value="KAH7849984.1"/>
    <property type="molecule type" value="Genomic_DNA"/>
</dbReference>
<proteinExistence type="predicted"/>
<evidence type="ECO:0000313" key="1">
    <source>
        <dbReference type="EMBL" id="KAH7849984.1"/>
    </source>
</evidence>
<organism evidence="1 2">
    <name type="scientific">Vaccinium darrowii</name>
    <dbReference type="NCBI Taxonomy" id="229202"/>
    <lineage>
        <taxon>Eukaryota</taxon>
        <taxon>Viridiplantae</taxon>
        <taxon>Streptophyta</taxon>
        <taxon>Embryophyta</taxon>
        <taxon>Tracheophyta</taxon>
        <taxon>Spermatophyta</taxon>
        <taxon>Magnoliopsida</taxon>
        <taxon>eudicotyledons</taxon>
        <taxon>Gunneridae</taxon>
        <taxon>Pentapetalae</taxon>
        <taxon>asterids</taxon>
        <taxon>Ericales</taxon>
        <taxon>Ericaceae</taxon>
        <taxon>Vaccinioideae</taxon>
        <taxon>Vaccinieae</taxon>
        <taxon>Vaccinium</taxon>
    </lineage>
</organism>
<accession>A0ACB7YAA6</accession>
<gene>
    <name evidence="1" type="ORF">Vadar_025950</name>
</gene>
<protein>
    <submittedName>
        <fullName evidence="1">Uncharacterized protein</fullName>
    </submittedName>
</protein>
<keyword evidence="2" id="KW-1185">Reference proteome</keyword>
<reference evidence="1 2" key="1">
    <citation type="journal article" date="2021" name="Hortic Res">
        <title>High-quality reference genome and annotation aids understanding of berry development for evergreen blueberry (Vaccinium darrowii).</title>
        <authorList>
            <person name="Yu J."/>
            <person name="Hulse-Kemp A.M."/>
            <person name="Babiker E."/>
            <person name="Staton M."/>
        </authorList>
    </citation>
    <scope>NUCLEOTIDE SEQUENCE [LARGE SCALE GENOMIC DNA]</scope>
    <source>
        <strain evidence="2">cv. NJ 8807/NJ 8810</strain>
        <tissue evidence="1">Young leaf</tissue>
    </source>
</reference>
<sequence>MVVKSLVSFFCSFIGFKARKRIKNSSSSHETIGSKLCEDLDGELCCVCLMNLEQAGEDSGTQVLPCLHEFHRVCIDTWFSGRRKTCPVCRFLVEDEEKSRAKEDLTEEMLTWFSSFHVAGF</sequence>
<comment type="caution">
    <text evidence="1">The sequence shown here is derived from an EMBL/GenBank/DDBJ whole genome shotgun (WGS) entry which is preliminary data.</text>
</comment>